<reference evidence="1 2" key="1">
    <citation type="submission" date="2021-01" db="EMBL/GenBank/DDBJ databases">
        <title>WGS of actinomycetes isolated from Thailand.</title>
        <authorList>
            <person name="Thawai C."/>
        </authorList>
    </citation>
    <scope>NUCLEOTIDE SEQUENCE [LARGE SCALE GENOMIC DNA]</scope>
    <source>
        <strain evidence="1 2">CH5-8</strain>
    </source>
</reference>
<dbReference type="EMBL" id="JAERRH010000007">
    <property type="protein sequence ID" value="MBL1106996.1"/>
    <property type="molecule type" value="Genomic_DNA"/>
</dbReference>
<comment type="caution">
    <text evidence="1">The sequence shown here is derived from an EMBL/GenBank/DDBJ whole genome shotgun (WGS) entry which is preliminary data.</text>
</comment>
<gene>
    <name evidence="1" type="ORF">JK361_20705</name>
</gene>
<dbReference type="InterPro" id="IPR029032">
    <property type="entry name" value="AhpD-like"/>
</dbReference>
<proteinExistence type="predicted"/>
<evidence type="ECO:0000313" key="2">
    <source>
        <dbReference type="Proteomes" id="UP000621386"/>
    </source>
</evidence>
<dbReference type="Gene3D" id="1.20.1290.10">
    <property type="entry name" value="AhpD-like"/>
    <property type="match status" value="1"/>
</dbReference>
<dbReference type="RefSeq" id="WP_201820501.1">
    <property type="nucleotide sequence ID" value="NZ_JAERRH010000007.1"/>
</dbReference>
<name>A0ABS1P3Q0_9ACTN</name>
<protein>
    <submittedName>
        <fullName evidence="1">Carboxymuconolactone decarboxylase</fullName>
    </submittedName>
</protein>
<dbReference type="SUPFAM" id="SSF69118">
    <property type="entry name" value="AhpD-like"/>
    <property type="match status" value="1"/>
</dbReference>
<accession>A0ABS1P3Q0</accession>
<organism evidence="1 2">
    <name type="scientific">Streptomyces musisoli</name>
    <dbReference type="NCBI Taxonomy" id="2802280"/>
    <lineage>
        <taxon>Bacteria</taxon>
        <taxon>Bacillati</taxon>
        <taxon>Actinomycetota</taxon>
        <taxon>Actinomycetes</taxon>
        <taxon>Kitasatosporales</taxon>
        <taxon>Streptomycetaceae</taxon>
        <taxon>Streptomyces</taxon>
    </lineage>
</organism>
<keyword evidence="2" id="KW-1185">Reference proteome</keyword>
<dbReference type="Proteomes" id="UP000621386">
    <property type="component" value="Unassembled WGS sequence"/>
</dbReference>
<sequence length="118" mass="12251">MATASDAPVLDTLAAMTIDSIERCHMDDRSVILTRIAALVAMDAPAISYLAHVNPAIKADFTVEQLQDLLVAIAPVVGTARVMSAAGHIAQAFGVAIALAEGEAETIARAEAQRRGPS</sequence>
<evidence type="ECO:0000313" key="1">
    <source>
        <dbReference type="EMBL" id="MBL1106996.1"/>
    </source>
</evidence>